<sequence length="712" mass="76297">MSGAALDRGLFRVFDGLDTPIWVFDLDRPGIWDANRAAMRLWAATDRAELIARDFSAMSASTVTRLNGYAVAFREGRTVEENWTFYPKDGPVSVRCVLKGVTIDGGRLAMQVEAQRMPSDAIDHQSLRMVEALRHTSLLVSVYGMDGAAILRNPAAVRAYGDPQRSTGGPERMAAVGADDAEAIIAAVASGDAPGFTGEALAHTVAGPRRHAIDIRRTHDPVTGAPILLVSERDITDRWEAEQDLARLYEEQRQILESVPEGICRLDRHGAVTVMNRAAAALLDVTIDAALGQPFLVLAGMTADPAAAGLLPGPVSGVFHFRTRTGREIPVQCVSAPLSEGGSGTVLCFHDLSERLANEQALRQAKERAEAGERAKMEFLATMSHEIRTPMNGVLGMASLLLDTGLNDEQLYFTRTIRESAEALLTIINDILDFSKLEAGRLDLEETEFDVAALVDSVIDILNPRAEAKGLAFSAQITPGVPVLARGDPGRLRQILVNLVGNAVKFTAKGRISLTVERAPDPGGFGPTGPTGAARLRFSVSDTGIGIAPQAQARLFSMFTQVDASMARRYGGSGLGLAICKRLIAIMGGDIGVTSAVGEGSVFWVEAPFAIAADGARPGLAALNGARVLVVDDLGVTGESVRRQLAPWGWRRWPARRRATRSTDCARPRRRGAPSARRSSTSRGPRRAARGAGPRRPTPSAPASRRRNCPFC</sequence>
<dbReference type="PRINTS" id="PR00344">
    <property type="entry name" value="BCTRLSENSOR"/>
</dbReference>
<proteinExistence type="predicted"/>
<reference evidence="14 15" key="1">
    <citation type="submission" date="2018-09" db="EMBL/GenBank/DDBJ databases">
        <authorList>
            <person name="Zhu H."/>
        </authorList>
    </citation>
    <scope>NUCLEOTIDE SEQUENCE [LARGE SCALE GENOMIC DNA]</scope>
    <source>
        <strain evidence="14 15">K2W22B-5</strain>
    </source>
</reference>
<comment type="caution">
    <text evidence="14">The sequence shown here is derived from an EMBL/GenBank/DDBJ whole genome shotgun (WGS) entry which is preliminary data.</text>
</comment>
<dbReference type="Pfam" id="PF13188">
    <property type="entry name" value="PAS_8"/>
    <property type="match status" value="1"/>
</dbReference>
<evidence type="ECO:0000256" key="2">
    <source>
        <dbReference type="ARBA" id="ARBA00012438"/>
    </source>
</evidence>
<dbReference type="InterPro" id="IPR004358">
    <property type="entry name" value="Sig_transdc_His_kin-like_C"/>
</dbReference>
<keyword evidence="3" id="KW-0597">Phosphoprotein</keyword>
<keyword evidence="15" id="KW-1185">Reference proteome</keyword>
<dbReference type="InterPro" id="IPR003594">
    <property type="entry name" value="HATPase_dom"/>
</dbReference>
<keyword evidence="5" id="KW-0547">Nucleotide-binding</keyword>
<keyword evidence="7" id="KW-0067">ATP-binding</keyword>
<accession>A0A418VPI6</accession>
<dbReference type="RefSeq" id="WP_119833307.1">
    <property type="nucleotide sequence ID" value="NZ_QYUL01000004.1"/>
</dbReference>
<evidence type="ECO:0000256" key="9">
    <source>
        <dbReference type="ARBA" id="ARBA00064003"/>
    </source>
</evidence>
<dbReference type="CDD" id="cd16922">
    <property type="entry name" value="HATPase_EvgS-ArcB-TorS-like"/>
    <property type="match status" value="1"/>
</dbReference>
<evidence type="ECO:0000256" key="3">
    <source>
        <dbReference type="ARBA" id="ARBA00022553"/>
    </source>
</evidence>
<dbReference type="CDD" id="cd00082">
    <property type="entry name" value="HisKA"/>
    <property type="match status" value="1"/>
</dbReference>
<dbReference type="PROSITE" id="PS50112">
    <property type="entry name" value="PAS"/>
    <property type="match status" value="1"/>
</dbReference>
<dbReference type="AlphaFoldDB" id="A0A418VPI6"/>
<dbReference type="Pfam" id="PF00989">
    <property type="entry name" value="PAS"/>
    <property type="match status" value="1"/>
</dbReference>
<evidence type="ECO:0000313" key="14">
    <source>
        <dbReference type="EMBL" id="RJF78164.1"/>
    </source>
</evidence>
<dbReference type="PANTHER" id="PTHR45339:SF1">
    <property type="entry name" value="HYBRID SIGNAL TRANSDUCTION HISTIDINE KINASE J"/>
    <property type="match status" value="1"/>
</dbReference>
<evidence type="ECO:0000313" key="15">
    <source>
        <dbReference type="Proteomes" id="UP000283458"/>
    </source>
</evidence>
<dbReference type="EMBL" id="QYUL01000004">
    <property type="protein sequence ID" value="RJF78164.1"/>
    <property type="molecule type" value="Genomic_DNA"/>
</dbReference>
<dbReference type="OrthoDB" id="7197814at2"/>
<dbReference type="InterPro" id="IPR013767">
    <property type="entry name" value="PAS_fold"/>
</dbReference>
<dbReference type="GO" id="GO:0000155">
    <property type="term" value="F:phosphorelay sensor kinase activity"/>
    <property type="evidence" value="ECO:0007669"/>
    <property type="project" value="InterPro"/>
</dbReference>
<feature type="domain" description="Histidine kinase" evidence="12">
    <location>
        <begin position="382"/>
        <end position="611"/>
    </location>
</feature>
<dbReference type="FunFam" id="1.10.287.130:FF:000002">
    <property type="entry name" value="Two-component osmosensing histidine kinase"/>
    <property type="match status" value="1"/>
</dbReference>
<dbReference type="SUPFAM" id="SSF55874">
    <property type="entry name" value="ATPase domain of HSP90 chaperone/DNA topoisomerase II/histidine kinase"/>
    <property type="match status" value="1"/>
</dbReference>
<dbReference type="Pfam" id="PF02518">
    <property type="entry name" value="HATPase_c"/>
    <property type="match status" value="1"/>
</dbReference>
<dbReference type="PROSITE" id="PS50109">
    <property type="entry name" value="HIS_KIN"/>
    <property type="match status" value="1"/>
</dbReference>
<dbReference type="InterPro" id="IPR035965">
    <property type="entry name" value="PAS-like_dom_sf"/>
</dbReference>
<feature type="domain" description="PAS" evidence="13">
    <location>
        <begin position="248"/>
        <end position="296"/>
    </location>
</feature>
<evidence type="ECO:0000256" key="4">
    <source>
        <dbReference type="ARBA" id="ARBA00022679"/>
    </source>
</evidence>
<dbReference type="InterPro" id="IPR036890">
    <property type="entry name" value="HATPase_C_sf"/>
</dbReference>
<dbReference type="InterPro" id="IPR036097">
    <property type="entry name" value="HisK_dim/P_sf"/>
</dbReference>
<dbReference type="FunFam" id="3.30.565.10:FF:000010">
    <property type="entry name" value="Sensor histidine kinase RcsC"/>
    <property type="match status" value="1"/>
</dbReference>
<dbReference type="SMART" id="SM00388">
    <property type="entry name" value="HisKA"/>
    <property type="match status" value="1"/>
</dbReference>
<evidence type="ECO:0000256" key="7">
    <source>
        <dbReference type="ARBA" id="ARBA00022840"/>
    </source>
</evidence>
<dbReference type="SMART" id="SM00387">
    <property type="entry name" value="HATPase_c"/>
    <property type="match status" value="1"/>
</dbReference>
<protein>
    <recommendedName>
        <fullName evidence="10">Sensory/regulatory protein RpfC</fullName>
        <ecNumber evidence="2">2.7.13.3</ecNumber>
    </recommendedName>
</protein>
<comment type="catalytic activity">
    <reaction evidence="1">
        <text>ATP + protein L-histidine = ADP + protein N-phospho-L-histidine.</text>
        <dbReference type="EC" id="2.7.13.3"/>
    </reaction>
</comment>
<dbReference type="InterPro" id="IPR005467">
    <property type="entry name" value="His_kinase_dom"/>
</dbReference>
<dbReference type="Gene3D" id="3.30.450.20">
    <property type="entry name" value="PAS domain"/>
    <property type="match status" value="1"/>
</dbReference>
<evidence type="ECO:0000256" key="10">
    <source>
        <dbReference type="ARBA" id="ARBA00068150"/>
    </source>
</evidence>
<dbReference type="SUPFAM" id="SSF47384">
    <property type="entry name" value="Homodimeric domain of signal transducing histidine kinase"/>
    <property type="match status" value="1"/>
</dbReference>
<evidence type="ECO:0000259" key="13">
    <source>
        <dbReference type="PROSITE" id="PS50112"/>
    </source>
</evidence>
<evidence type="ECO:0000256" key="11">
    <source>
        <dbReference type="SAM" id="MobiDB-lite"/>
    </source>
</evidence>
<dbReference type="PANTHER" id="PTHR45339">
    <property type="entry name" value="HYBRID SIGNAL TRANSDUCTION HISTIDINE KINASE J"/>
    <property type="match status" value="1"/>
</dbReference>
<organism evidence="14 15">
    <name type="scientific">Azospirillum cavernae</name>
    <dbReference type="NCBI Taxonomy" id="2320860"/>
    <lineage>
        <taxon>Bacteria</taxon>
        <taxon>Pseudomonadati</taxon>
        <taxon>Pseudomonadota</taxon>
        <taxon>Alphaproteobacteria</taxon>
        <taxon>Rhodospirillales</taxon>
        <taxon>Azospirillaceae</taxon>
        <taxon>Azospirillum</taxon>
    </lineage>
</organism>
<evidence type="ECO:0000256" key="5">
    <source>
        <dbReference type="ARBA" id="ARBA00022741"/>
    </source>
</evidence>
<keyword evidence="6 14" id="KW-0418">Kinase</keyword>
<dbReference type="SMART" id="SM00091">
    <property type="entry name" value="PAS"/>
    <property type="match status" value="1"/>
</dbReference>
<name>A0A418VPI6_9PROT</name>
<dbReference type="Proteomes" id="UP000283458">
    <property type="component" value="Unassembled WGS sequence"/>
</dbReference>
<evidence type="ECO:0000256" key="6">
    <source>
        <dbReference type="ARBA" id="ARBA00022777"/>
    </source>
</evidence>
<dbReference type="GO" id="GO:0006355">
    <property type="term" value="P:regulation of DNA-templated transcription"/>
    <property type="evidence" value="ECO:0007669"/>
    <property type="project" value="InterPro"/>
</dbReference>
<dbReference type="InterPro" id="IPR000014">
    <property type="entry name" value="PAS"/>
</dbReference>
<comment type="subunit">
    <text evidence="9">At low DSF concentrations, interacts with RpfF.</text>
</comment>
<dbReference type="Gene3D" id="3.30.565.10">
    <property type="entry name" value="Histidine kinase-like ATPase, C-terminal domain"/>
    <property type="match status" value="1"/>
</dbReference>
<dbReference type="CDD" id="cd00130">
    <property type="entry name" value="PAS"/>
    <property type="match status" value="1"/>
</dbReference>
<dbReference type="SUPFAM" id="SSF55785">
    <property type="entry name" value="PYP-like sensor domain (PAS domain)"/>
    <property type="match status" value="1"/>
</dbReference>
<keyword evidence="4" id="KW-0808">Transferase</keyword>
<gene>
    <name evidence="14" type="ORF">D3877_23870</name>
</gene>
<keyword evidence="8" id="KW-0902">Two-component regulatory system</keyword>
<dbReference type="EC" id="2.7.13.3" evidence="2"/>
<dbReference type="InterPro" id="IPR003661">
    <property type="entry name" value="HisK_dim/P_dom"/>
</dbReference>
<feature type="region of interest" description="Disordered" evidence="11">
    <location>
        <begin position="657"/>
        <end position="712"/>
    </location>
</feature>
<evidence type="ECO:0000256" key="1">
    <source>
        <dbReference type="ARBA" id="ARBA00000085"/>
    </source>
</evidence>
<evidence type="ECO:0000259" key="12">
    <source>
        <dbReference type="PROSITE" id="PS50109"/>
    </source>
</evidence>
<dbReference type="Pfam" id="PF00512">
    <property type="entry name" value="HisKA"/>
    <property type="match status" value="1"/>
</dbReference>
<dbReference type="GO" id="GO:0005524">
    <property type="term" value="F:ATP binding"/>
    <property type="evidence" value="ECO:0007669"/>
    <property type="project" value="UniProtKB-KW"/>
</dbReference>
<dbReference type="NCBIfam" id="TIGR00229">
    <property type="entry name" value="sensory_box"/>
    <property type="match status" value="1"/>
</dbReference>
<evidence type="ECO:0000256" key="8">
    <source>
        <dbReference type="ARBA" id="ARBA00023012"/>
    </source>
</evidence>
<feature type="compositionally biased region" description="Low complexity" evidence="11">
    <location>
        <begin position="673"/>
        <end position="683"/>
    </location>
</feature>
<dbReference type="Gene3D" id="1.10.287.130">
    <property type="match status" value="1"/>
</dbReference>